<dbReference type="AlphaFoldDB" id="A0A1I8NMF5"/>
<dbReference type="KEGG" id="scac:106090622"/>
<keyword evidence="10" id="KW-1185">Reference proteome</keyword>
<dbReference type="EnsemblMetazoa" id="SCAU000307-RA">
    <property type="protein sequence ID" value="SCAU000307-PA"/>
    <property type="gene ID" value="SCAU000307"/>
</dbReference>
<evidence type="ECO:0000256" key="7">
    <source>
        <dbReference type="PROSITE-ProRule" id="PRU00042"/>
    </source>
</evidence>
<dbReference type="GO" id="GO:0008270">
    <property type="term" value="F:zinc ion binding"/>
    <property type="evidence" value="ECO:0007669"/>
    <property type="project" value="UniProtKB-KW"/>
</dbReference>
<evidence type="ECO:0000313" key="9">
    <source>
        <dbReference type="EnsemblMetazoa" id="SCAU000307-PA"/>
    </source>
</evidence>
<dbReference type="InterPro" id="IPR013087">
    <property type="entry name" value="Znf_C2H2_type"/>
</dbReference>
<keyword evidence="5" id="KW-0862">Zinc</keyword>
<dbReference type="InterPro" id="IPR036236">
    <property type="entry name" value="Znf_C2H2_sf"/>
</dbReference>
<name>A0A1I8NMF5_STOCA</name>
<sequence>MTTSYVEPIEIMDNYSYDDYEYVDGVKRQMEKDSSANEIITPTYNIKDDIQDDMHDEIHDDIRDIKEEHQRYFDESDMSHLLDYPEPGNSIDNLVYMRNEVTNLYHCDQCPLEFKLLRNLRRHLLTHSDNRPFNCEFCEKTFKRKDNLQKHLRDIHSEKHFSCKACDKGFATYGQLQRHQLTQRHRKNR</sequence>
<feature type="domain" description="C2H2-type" evidence="8">
    <location>
        <begin position="105"/>
        <end position="132"/>
    </location>
</feature>
<dbReference type="STRING" id="35570.A0A1I8NMF5"/>
<dbReference type="FunFam" id="3.30.160.60:FF:000145">
    <property type="entry name" value="Zinc finger protein 574"/>
    <property type="match status" value="1"/>
</dbReference>
<evidence type="ECO:0000256" key="2">
    <source>
        <dbReference type="ARBA" id="ARBA00022723"/>
    </source>
</evidence>
<keyword evidence="3" id="KW-0677">Repeat</keyword>
<feature type="domain" description="C2H2-type" evidence="8">
    <location>
        <begin position="161"/>
        <end position="189"/>
    </location>
</feature>
<accession>A0A1I8NMF5</accession>
<evidence type="ECO:0000313" key="10">
    <source>
        <dbReference type="Proteomes" id="UP000095300"/>
    </source>
</evidence>
<dbReference type="PANTHER" id="PTHR16515">
    <property type="entry name" value="PR DOMAIN ZINC FINGER PROTEIN"/>
    <property type="match status" value="1"/>
</dbReference>
<keyword evidence="6" id="KW-0539">Nucleus</keyword>
<evidence type="ECO:0000256" key="3">
    <source>
        <dbReference type="ARBA" id="ARBA00022737"/>
    </source>
</evidence>
<dbReference type="Proteomes" id="UP000095300">
    <property type="component" value="Unassembled WGS sequence"/>
</dbReference>
<dbReference type="OrthoDB" id="8019573at2759"/>
<evidence type="ECO:0000256" key="4">
    <source>
        <dbReference type="ARBA" id="ARBA00022771"/>
    </source>
</evidence>
<gene>
    <name evidence="9" type="primary">106090622</name>
</gene>
<feature type="domain" description="C2H2-type" evidence="8">
    <location>
        <begin position="133"/>
        <end position="161"/>
    </location>
</feature>
<dbReference type="GO" id="GO:0010468">
    <property type="term" value="P:regulation of gene expression"/>
    <property type="evidence" value="ECO:0007669"/>
    <property type="project" value="TreeGrafter"/>
</dbReference>
<evidence type="ECO:0000256" key="1">
    <source>
        <dbReference type="ARBA" id="ARBA00004123"/>
    </source>
</evidence>
<dbReference type="PANTHER" id="PTHR16515:SF37">
    <property type="entry name" value="PR DOMAIN ZINC FINGER PROTEIN 2"/>
    <property type="match status" value="1"/>
</dbReference>
<proteinExistence type="predicted"/>
<evidence type="ECO:0000259" key="8">
    <source>
        <dbReference type="PROSITE" id="PS50157"/>
    </source>
</evidence>
<dbReference type="PROSITE" id="PS00028">
    <property type="entry name" value="ZINC_FINGER_C2H2_1"/>
    <property type="match status" value="3"/>
</dbReference>
<dbReference type="PROSITE" id="PS50157">
    <property type="entry name" value="ZINC_FINGER_C2H2_2"/>
    <property type="match status" value="3"/>
</dbReference>
<evidence type="ECO:0000256" key="5">
    <source>
        <dbReference type="ARBA" id="ARBA00022833"/>
    </source>
</evidence>
<evidence type="ECO:0000256" key="6">
    <source>
        <dbReference type="ARBA" id="ARBA00023242"/>
    </source>
</evidence>
<dbReference type="SMART" id="SM00355">
    <property type="entry name" value="ZnF_C2H2"/>
    <property type="match status" value="3"/>
</dbReference>
<reference evidence="9" key="1">
    <citation type="submission" date="2020-05" db="UniProtKB">
        <authorList>
            <consortium name="EnsemblMetazoa"/>
        </authorList>
    </citation>
    <scope>IDENTIFICATION</scope>
    <source>
        <strain evidence="9">USDA</strain>
    </source>
</reference>
<keyword evidence="2" id="KW-0479">Metal-binding</keyword>
<dbReference type="SUPFAM" id="SSF57667">
    <property type="entry name" value="beta-beta-alpha zinc fingers"/>
    <property type="match status" value="2"/>
</dbReference>
<dbReference type="InterPro" id="IPR050331">
    <property type="entry name" value="Zinc_finger"/>
</dbReference>
<organism evidence="9 10">
    <name type="scientific">Stomoxys calcitrans</name>
    <name type="common">Stable fly</name>
    <name type="synonym">Conops calcitrans</name>
    <dbReference type="NCBI Taxonomy" id="35570"/>
    <lineage>
        <taxon>Eukaryota</taxon>
        <taxon>Metazoa</taxon>
        <taxon>Ecdysozoa</taxon>
        <taxon>Arthropoda</taxon>
        <taxon>Hexapoda</taxon>
        <taxon>Insecta</taxon>
        <taxon>Pterygota</taxon>
        <taxon>Neoptera</taxon>
        <taxon>Endopterygota</taxon>
        <taxon>Diptera</taxon>
        <taxon>Brachycera</taxon>
        <taxon>Muscomorpha</taxon>
        <taxon>Muscoidea</taxon>
        <taxon>Muscidae</taxon>
        <taxon>Stomoxys</taxon>
    </lineage>
</organism>
<protein>
    <recommendedName>
        <fullName evidence="8">C2H2-type domain-containing protein</fullName>
    </recommendedName>
</protein>
<comment type="subcellular location">
    <subcellularLocation>
        <location evidence="1">Nucleus</location>
    </subcellularLocation>
</comment>
<keyword evidence="4 7" id="KW-0863">Zinc-finger</keyword>
<dbReference type="GO" id="GO:0005634">
    <property type="term" value="C:nucleus"/>
    <property type="evidence" value="ECO:0007669"/>
    <property type="project" value="UniProtKB-SubCell"/>
</dbReference>
<dbReference type="VEuPathDB" id="VectorBase:SCAU000307"/>
<dbReference type="Pfam" id="PF00096">
    <property type="entry name" value="zf-C2H2"/>
    <property type="match status" value="3"/>
</dbReference>
<dbReference type="Gene3D" id="3.30.160.60">
    <property type="entry name" value="Classic Zinc Finger"/>
    <property type="match status" value="3"/>
</dbReference>